<dbReference type="InterPro" id="IPR024775">
    <property type="entry name" value="DinB-like"/>
</dbReference>
<sequence length="880" mass="98186">MPAVTSPAASAVDIIDIRRDKTGFDIKAQIVNHLNPAAGCGPRCLPTLLLYDTRGLQLFEEITYLDEYYLTNCEIGLLKQASAHLAKRIPEGSIIVELGSGNLRKVCLLLQAFEDLAKRVDYYALDLSQRELERTLAHVPPFKTVSCHGLLGTYDDGREWLKQPAILTRSKCIIHLGSSIGNFGRDEAAEFVQGFADLLNPETDAMIMGIDSCKNPDKIYKAYNDSKGVTHQFNLNCLVHANKLFGEPIFNVDEWRSNGVFIYDAGGGRHQASLSPICQTTVLGTVIEANERLKIEQSLKYSRAACDDLFRLAGLREEASWWDTSDDCEYGLHFLKRAPLPLSCTPEIYASAPVPTLTDWCALWHTWDTVTLAMLPQTELQAKPIRLRNACIFYLGHIPAFLDIQLTRALGTQPTTPASFQPMFERGIDPDVDNPARCHDHSVVPDEWPPAEDIAKYQENVRQRVRQIYSQQDEWLATQEASIKASLGRALWISFEHESMHLETILYMMLQSDKTKPPPVAPRPDFEDLAARAVRSRVANQWFQVPEQTITIGMDDDEDDDASIRYFGWDNEKPSREVTVHAFEAQGRPITNQEYARYMYSCNCSQLPASWSILTEDASNGTLNGTSKATSNGESTNSHQSSTSTTPTGALPDSFLNDKAVRTVYGLVPLRLALDWPVWASYDELARCASWMGGRIPTFEEARSIYAFVEAHRKQALMQSRLAKKVPAVNGHLVNDGVEETPPCSPSDSDSEAALHSQSESESAASLAAQSLFIDLASANVGFRHWHPQPVTHRGGQLAGQSEMGGVWECTSSVLEPHAGFKPMRLYPAYTADFFDGKHHVVLGGSWATHPRIAGRRSFVNWYQHNYPYAWTGARLVRDV</sequence>
<dbReference type="InterPro" id="IPR051128">
    <property type="entry name" value="EgtD_Methyltrsf_superfamily"/>
</dbReference>
<keyword evidence="12" id="KW-1185">Reference proteome</keyword>
<evidence type="ECO:0000256" key="4">
    <source>
        <dbReference type="ARBA" id="ARBA00023002"/>
    </source>
</evidence>
<dbReference type="InterPro" id="IPR017805">
    <property type="entry name" value="SAM_MeTrfase_EasF-type_put"/>
</dbReference>
<comment type="pathway">
    <text evidence="6">Amino-acid biosynthesis; ergothioneine biosynthesis.</text>
</comment>
<evidence type="ECO:0000259" key="9">
    <source>
        <dbReference type="Pfam" id="PF10017"/>
    </source>
</evidence>
<dbReference type="PANTHER" id="PTHR43397">
    <property type="entry name" value="ERGOTHIONEINE BIOSYNTHESIS PROTEIN 1"/>
    <property type="match status" value="1"/>
</dbReference>
<feature type="region of interest" description="Disordered" evidence="7">
    <location>
        <begin position="624"/>
        <end position="653"/>
    </location>
</feature>
<dbReference type="Pfam" id="PF10017">
    <property type="entry name" value="Methyltransf_33"/>
    <property type="match status" value="1"/>
</dbReference>
<feature type="compositionally biased region" description="Polar residues" evidence="7">
    <location>
        <begin position="624"/>
        <end position="634"/>
    </location>
</feature>
<dbReference type="STRING" id="1399860.A0A2C5XRA0"/>
<dbReference type="InterPro" id="IPR005532">
    <property type="entry name" value="SUMF_dom"/>
</dbReference>
<dbReference type="AlphaFoldDB" id="A0A2C5XRA0"/>
<dbReference type="SUPFAM" id="SSF109854">
    <property type="entry name" value="DinB/YfiT-like putative metalloenzymes"/>
    <property type="match status" value="1"/>
</dbReference>
<dbReference type="Pfam" id="PF03781">
    <property type="entry name" value="FGE-sulfatase"/>
    <property type="match status" value="2"/>
</dbReference>
<evidence type="ECO:0000313" key="11">
    <source>
        <dbReference type="EMBL" id="PHH59795.1"/>
    </source>
</evidence>
<keyword evidence="3" id="KW-0949">S-adenosyl-L-methionine</keyword>
<keyword evidence="4" id="KW-0560">Oxidoreductase</keyword>
<feature type="domain" description="DinB-like" evidence="10">
    <location>
        <begin position="372"/>
        <end position="505"/>
    </location>
</feature>
<evidence type="ECO:0000256" key="5">
    <source>
        <dbReference type="ARBA" id="ARBA00023004"/>
    </source>
</evidence>
<evidence type="ECO:0000256" key="6">
    <source>
        <dbReference type="ARBA" id="ARBA00037882"/>
    </source>
</evidence>
<evidence type="ECO:0000313" key="12">
    <source>
        <dbReference type="Proteomes" id="UP000226192"/>
    </source>
</evidence>
<reference evidence="11 12" key="1">
    <citation type="submission" date="2017-06" db="EMBL/GenBank/DDBJ databases">
        <title>Ant-infecting Ophiocordyceps genomes reveal a high diversity of potential behavioral manipulation genes and a possible major role for enterotoxins.</title>
        <authorList>
            <person name="De Bekker C."/>
            <person name="Evans H.C."/>
            <person name="Brachmann A."/>
            <person name="Hughes D.P."/>
        </authorList>
    </citation>
    <scope>NUCLEOTIDE SEQUENCE [LARGE SCALE GENOMIC DNA]</scope>
    <source>
        <strain evidence="11 12">Map64</strain>
    </source>
</reference>
<evidence type="ECO:0000256" key="3">
    <source>
        <dbReference type="ARBA" id="ARBA00022691"/>
    </source>
</evidence>
<dbReference type="Gene3D" id="1.20.120.450">
    <property type="entry name" value="dinb family like domain"/>
    <property type="match status" value="1"/>
</dbReference>
<dbReference type="EMBL" id="NJET01000181">
    <property type="protein sequence ID" value="PHH59795.1"/>
    <property type="molecule type" value="Genomic_DNA"/>
</dbReference>
<keyword evidence="2" id="KW-0808">Transferase</keyword>
<dbReference type="NCBIfam" id="TIGR03439">
    <property type="entry name" value="methyl_EasF"/>
    <property type="match status" value="1"/>
</dbReference>
<dbReference type="InterPro" id="IPR029063">
    <property type="entry name" value="SAM-dependent_MTases_sf"/>
</dbReference>
<gene>
    <name evidence="11" type="ORF">CDD81_2562</name>
</gene>
<evidence type="ECO:0000256" key="2">
    <source>
        <dbReference type="ARBA" id="ARBA00022679"/>
    </source>
</evidence>
<evidence type="ECO:0000259" key="8">
    <source>
        <dbReference type="Pfam" id="PF03781"/>
    </source>
</evidence>
<dbReference type="Pfam" id="PF12867">
    <property type="entry name" value="DinB_2"/>
    <property type="match status" value="1"/>
</dbReference>
<keyword evidence="5" id="KW-0408">Iron</keyword>
<dbReference type="Gene3D" id="3.90.1580.10">
    <property type="entry name" value="paralog of FGE (formylglycine-generating enzyme)"/>
    <property type="match status" value="1"/>
</dbReference>
<dbReference type="SUPFAM" id="SSF56436">
    <property type="entry name" value="C-type lectin-like"/>
    <property type="match status" value="1"/>
</dbReference>
<dbReference type="PANTHER" id="PTHR43397:SF1">
    <property type="entry name" value="ERGOTHIONEINE BIOSYNTHESIS PROTEIN 1"/>
    <property type="match status" value="1"/>
</dbReference>
<accession>A0A2C5XRA0</accession>
<feature type="domain" description="Sulfatase-modifying factor enzyme-like" evidence="8">
    <location>
        <begin position="568"/>
        <end position="701"/>
    </location>
</feature>
<comment type="caution">
    <text evidence="11">The sequence shown here is derived from an EMBL/GenBank/DDBJ whole genome shotgun (WGS) entry which is preliminary data.</text>
</comment>
<name>A0A2C5XRA0_9HYPO</name>
<feature type="region of interest" description="Disordered" evidence="7">
    <location>
        <begin position="733"/>
        <end position="760"/>
    </location>
</feature>
<feature type="domain" description="Sulfatase-modifying factor enzyme-like" evidence="8">
    <location>
        <begin position="777"/>
        <end position="878"/>
    </location>
</feature>
<evidence type="ECO:0000256" key="7">
    <source>
        <dbReference type="SAM" id="MobiDB-lite"/>
    </source>
</evidence>
<dbReference type="Gene3D" id="3.40.50.150">
    <property type="entry name" value="Vaccinia Virus protein VP39"/>
    <property type="match status" value="1"/>
</dbReference>
<dbReference type="InterPro" id="IPR019257">
    <property type="entry name" value="MeTrfase_dom"/>
</dbReference>
<protein>
    <recommendedName>
        <fullName evidence="13">Ergothioneine biosynthesis protein 1</fullName>
    </recommendedName>
</protein>
<dbReference type="GO" id="GO:0008168">
    <property type="term" value="F:methyltransferase activity"/>
    <property type="evidence" value="ECO:0007669"/>
    <property type="project" value="UniProtKB-KW"/>
</dbReference>
<evidence type="ECO:0008006" key="13">
    <source>
        <dbReference type="Google" id="ProtNLM"/>
    </source>
</evidence>
<dbReference type="InterPro" id="IPR034660">
    <property type="entry name" value="DinB/YfiT-like"/>
</dbReference>
<dbReference type="OrthoDB" id="659at2759"/>
<feature type="domain" description="Histidine-specific methyltransferase SAM-dependent" evidence="9">
    <location>
        <begin position="41"/>
        <end position="329"/>
    </location>
</feature>
<keyword evidence="1" id="KW-0489">Methyltransferase</keyword>
<organism evidence="11 12">
    <name type="scientific">Ophiocordyceps australis</name>
    <dbReference type="NCBI Taxonomy" id="1399860"/>
    <lineage>
        <taxon>Eukaryota</taxon>
        <taxon>Fungi</taxon>
        <taxon>Dikarya</taxon>
        <taxon>Ascomycota</taxon>
        <taxon>Pezizomycotina</taxon>
        <taxon>Sordariomycetes</taxon>
        <taxon>Hypocreomycetidae</taxon>
        <taxon>Hypocreales</taxon>
        <taxon>Ophiocordycipitaceae</taxon>
        <taxon>Ophiocordyceps</taxon>
    </lineage>
</organism>
<dbReference type="InterPro" id="IPR042095">
    <property type="entry name" value="SUMF_sf"/>
</dbReference>
<dbReference type="Proteomes" id="UP000226192">
    <property type="component" value="Unassembled WGS sequence"/>
</dbReference>
<evidence type="ECO:0000259" key="10">
    <source>
        <dbReference type="Pfam" id="PF12867"/>
    </source>
</evidence>
<evidence type="ECO:0000256" key="1">
    <source>
        <dbReference type="ARBA" id="ARBA00022603"/>
    </source>
</evidence>
<dbReference type="GO" id="GO:0032259">
    <property type="term" value="P:methylation"/>
    <property type="evidence" value="ECO:0007669"/>
    <property type="project" value="UniProtKB-KW"/>
</dbReference>
<feature type="compositionally biased region" description="Low complexity" evidence="7">
    <location>
        <begin position="635"/>
        <end position="648"/>
    </location>
</feature>
<dbReference type="InterPro" id="IPR016187">
    <property type="entry name" value="CTDL_fold"/>
</dbReference>
<proteinExistence type="predicted"/>